<gene>
    <name evidence="1" type="ORF">CLW00_107231</name>
</gene>
<evidence type="ECO:0000313" key="2">
    <source>
        <dbReference type="Proteomes" id="UP000238157"/>
    </source>
</evidence>
<keyword evidence="2" id="KW-1185">Reference proteome</keyword>
<protein>
    <submittedName>
        <fullName evidence="1">Uncharacterized protein</fullName>
    </submittedName>
</protein>
<proteinExistence type="predicted"/>
<sequence length="33" mass="3823">MDIIPQITKIKFNNTSYKISKTLSFKAVLAFFN</sequence>
<evidence type="ECO:0000313" key="1">
    <source>
        <dbReference type="EMBL" id="PRY87161.1"/>
    </source>
</evidence>
<dbReference type="Proteomes" id="UP000238157">
    <property type="component" value="Unassembled WGS sequence"/>
</dbReference>
<reference evidence="1 2" key="1">
    <citation type="submission" date="2018-03" db="EMBL/GenBank/DDBJ databases">
        <title>Genomic Encyclopedia of Archaeal and Bacterial Type Strains, Phase II (KMG-II): from individual species to whole genera.</title>
        <authorList>
            <person name="Goeker M."/>
        </authorList>
    </citation>
    <scope>NUCLEOTIDE SEQUENCE [LARGE SCALE GENOMIC DNA]</scope>
    <source>
        <strain evidence="1 2">DSM 27929</strain>
    </source>
</reference>
<dbReference type="EMBL" id="PVTR01000007">
    <property type="protein sequence ID" value="PRY87161.1"/>
    <property type="molecule type" value="Genomic_DNA"/>
</dbReference>
<comment type="caution">
    <text evidence="1">The sequence shown here is derived from an EMBL/GenBank/DDBJ whole genome shotgun (WGS) entry which is preliminary data.</text>
</comment>
<organism evidence="1 2">
    <name type="scientific">Mongoliibacter ruber</name>
    <dbReference type="NCBI Taxonomy" id="1750599"/>
    <lineage>
        <taxon>Bacteria</taxon>
        <taxon>Pseudomonadati</taxon>
        <taxon>Bacteroidota</taxon>
        <taxon>Cytophagia</taxon>
        <taxon>Cytophagales</taxon>
        <taxon>Cyclobacteriaceae</taxon>
        <taxon>Mongoliibacter</taxon>
    </lineage>
</organism>
<accession>A0A2T0WKC7</accession>
<name>A0A2T0WKC7_9BACT</name>
<dbReference type="AlphaFoldDB" id="A0A2T0WKC7"/>